<dbReference type="AlphaFoldDB" id="F9RVI7"/>
<protein>
    <submittedName>
        <fullName evidence="1">Uncharacterized protein</fullName>
    </submittedName>
</protein>
<dbReference type="Proteomes" id="UP000004349">
    <property type="component" value="Unassembled WGS sequence"/>
</dbReference>
<comment type="caution">
    <text evidence="1">The sequence shown here is derived from an EMBL/GenBank/DDBJ whole genome shotgun (WGS) entry which is preliminary data.</text>
</comment>
<evidence type="ECO:0000313" key="2">
    <source>
        <dbReference type="Proteomes" id="UP000004349"/>
    </source>
</evidence>
<gene>
    <name evidence="1" type="ORF">VIS19158_22487</name>
</gene>
<sequence>MGVAELAFASAKCDKDHTNNKSTFMVLLFDLNTLCD</sequence>
<dbReference type="EMBL" id="AFWE01000225">
    <property type="protein sequence ID" value="EGU29515.1"/>
    <property type="molecule type" value="Genomic_DNA"/>
</dbReference>
<proteinExistence type="predicted"/>
<reference evidence="1 2" key="1">
    <citation type="journal article" date="2012" name="Int. J. Syst. Evol. Microbiol.">
        <title>Vibrio caribbeanicus sp. nov., isolated from the marine sponge Scleritoderma cyanea.</title>
        <authorList>
            <person name="Hoffmann M."/>
            <person name="Monday S.R."/>
            <person name="Allard M.W."/>
            <person name="Strain E.A."/>
            <person name="Whittaker P."/>
            <person name="Naum M."/>
            <person name="McCarthy P.J."/>
            <person name="Lopez J.V."/>
            <person name="Fischer M."/>
            <person name="Brown E.W."/>
        </authorList>
    </citation>
    <scope>NUCLEOTIDE SEQUENCE [LARGE SCALE GENOMIC DNA]</scope>
    <source>
        <strain evidence="1 2">LMG 19158</strain>
    </source>
</reference>
<organism evidence="1 2">
    <name type="scientific">Vibrio scophthalmi LMG 19158</name>
    <dbReference type="NCBI Taxonomy" id="870967"/>
    <lineage>
        <taxon>Bacteria</taxon>
        <taxon>Pseudomonadati</taxon>
        <taxon>Pseudomonadota</taxon>
        <taxon>Gammaproteobacteria</taxon>
        <taxon>Vibrionales</taxon>
        <taxon>Vibrionaceae</taxon>
        <taxon>Vibrio</taxon>
    </lineage>
</organism>
<accession>F9RVI7</accession>
<evidence type="ECO:0000313" key="1">
    <source>
        <dbReference type="EMBL" id="EGU29515.1"/>
    </source>
</evidence>
<name>F9RVI7_9VIBR</name>